<dbReference type="EMBL" id="CAMKVN010022723">
    <property type="protein sequence ID" value="CAI2199921.1"/>
    <property type="molecule type" value="Genomic_DNA"/>
</dbReference>
<feature type="non-terminal residue" evidence="2">
    <location>
        <position position="189"/>
    </location>
</feature>
<reference evidence="2" key="1">
    <citation type="submission" date="2022-08" db="EMBL/GenBank/DDBJ databases">
        <authorList>
            <person name="Kallberg Y."/>
            <person name="Tangrot J."/>
            <person name="Rosling A."/>
        </authorList>
    </citation>
    <scope>NUCLEOTIDE SEQUENCE</scope>
    <source>
        <strain evidence="2">Wild A</strain>
    </source>
</reference>
<feature type="non-terminal residue" evidence="2">
    <location>
        <position position="1"/>
    </location>
</feature>
<evidence type="ECO:0000259" key="1">
    <source>
        <dbReference type="Pfam" id="PF13837"/>
    </source>
</evidence>
<dbReference type="InterPro" id="IPR044822">
    <property type="entry name" value="Myb_DNA-bind_4"/>
</dbReference>
<comment type="caution">
    <text evidence="2">The sequence shown here is derived from an EMBL/GenBank/DDBJ whole genome shotgun (WGS) entry which is preliminary data.</text>
</comment>
<dbReference type="Gene3D" id="1.10.10.60">
    <property type="entry name" value="Homeodomain-like"/>
    <property type="match status" value="1"/>
</dbReference>
<dbReference type="AlphaFoldDB" id="A0A9W4TAM5"/>
<evidence type="ECO:0000313" key="2">
    <source>
        <dbReference type="EMBL" id="CAI2199921.1"/>
    </source>
</evidence>
<dbReference type="Proteomes" id="UP001153678">
    <property type="component" value="Unassembled WGS sequence"/>
</dbReference>
<name>A0A9W4TAM5_9GLOM</name>
<keyword evidence="3" id="KW-1185">Reference proteome</keyword>
<gene>
    <name evidence="2" type="ORF">FWILDA_LOCUS19313</name>
</gene>
<sequence length="189" mass="22162">EILLDHAIVANAELLLSIVNPTNHGYIFYHLKPLTPFTSTIYEVMLEFKSKHEQQEFSDKNLETIKERLSLWLTPAKNWDKRETLFLLEYLNANQTNVLQLKRRGSIANKVRPSLWVGASNALHEKNCFRLSYQCELKWKNLQRAYNKYGPKLWCWSKVEAILGKKSSSIKRQNSVESDEFIQSDLEYP</sequence>
<dbReference type="Pfam" id="PF13837">
    <property type="entry name" value="Myb_DNA-bind_4"/>
    <property type="match status" value="1"/>
</dbReference>
<accession>A0A9W4TAM5</accession>
<evidence type="ECO:0000313" key="3">
    <source>
        <dbReference type="Proteomes" id="UP001153678"/>
    </source>
</evidence>
<organism evidence="2 3">
    <name type="scientific">Funneliformis geosporum</name>
    <dbReference type="NCBI Taxonomy" id="1117311"/>
    <lineage>
        <taxon>Eukaryota</taxon>
        <taxon>Fungi</taxon>
        <taxon>Fungi incertae sedis</taxon>
        <taxon>Mucoromycota</taxon>
        <taxon>Glomeromycotina</taxon>
        <taxon>Glomeromycetes</taxon>
        <taxon>Glomerales</taxon>
        <taxon>Glomeraceae</taxon>
        <taxon>Funneliformis</taxon>
    </lineage>
</organism>
<feature type="domain" description="Myb/SANT-like DNA-binding" evidence="1">
    <location>
        <begin position="77"/>
        <end position="149"/>
    </location>
</feature>
<protein>
    <submittedName>
        <fullName evidence="2">4185_t:CDS:1</fullName>
    </submittedName>
</protein>
<proteinExistence type="predicted"/>
<dbReference type="OrthoDB" id="691673at2759"/>